<accession>A0A7J7J108</accession>
<evidence type="ECO:0000256" key="5">
    <source>
        <dbReference type="ARBA" id="ARBA00022692"/>
    </source>
</evidence>
<evidence type="ECO:0000256" key="2">
    <source>
        <dbReference type="ARBA" id="ARBA00001946"/>
    </source>
</evidence>
<dbReference type="CDD" id="cd07302">
    <property type="entry name" value="CHD"/>
    <property type="match status" value="1"/>
</dbReference>
<keyword evidence="17" id="KW-1185">Reference proteome</keyword>
<proteinExistence type="inferred from homology"/>
<dbReference type="PROSITE" id="PS50125">
    <property type="entry name" value="GUANYLATE_CYCLASE_2"/>
    <property type="match status" value="1"/>
</dbReference>
<feature type="domain" description="Guanylate cyclase" evidence="15">
    <location>
        <begin position="48"/>
        <end position="175"/>
    </location>
</feature>
<dbReference type="OrthoDB" id="10035433at2759"/>
<dbReference type="GO" id="GO:0005524">
    <property type="term" value="F:ATP binding"/>
    <property type="evidence" value="ECO:0007669"/>
    <property type="project" value="UniProtKB-KW"/>
</dbReference>
<evidence type="ECO:0000313" key="17">
    <source>
        <dbReference type="Proteomes" id="UP000593567"/>
    </source>
</evidence>
<name>A0A7J7J108_BUGNE</name>
<comment type="catalytic activity">
    <reaction evidence="1">
        <text>ATP = 3',5'-cyclic AMP + diphosphate</text>
        <dbReference type="Rhea" id="RHEA:15389"/>
        <dbReference type="ChEBI" id="CHEBI:30616"/>
        <dbReference type="ChEBI" id="CHEBI:33019"/>
        <dbReference type="ChEBI" id="CHEBI:58165"/>
        <dbReference type="EC" id="4.6.1.1"/>
    </reaction>
</comment>
<keyword evidence="7" id="KW-0547">Nucleotide-binding</keyword>
<dbReference type="PANTHER" id="PTHR45627:SF8">
    <property type="entry name" value="ADENYLATE CYCLASE TYPE 9"/>
    <property type="match status" value="1"/>
</dbReference>
<dbReference type="PANTHER" id="PTHR45627">
    <property type="entry name" value="ADENYLATE CYCLASE TYPE 1"/>
    <property type="match status" value="1"/>
</dbReference>
<evidence type="ECO:0000256" key="1">
    <source>
        <dbReference type="ARBA" id="ARBA00001593"/>
    </source>
</evidence>
<comment type="subcellular location">
    <subcellularLocation>
        <location evidence="3">Membrane</location>
        <topology evidence="3">Multi-pass membrane protein</topology>
    </subcellularLocation>
</comment>
<evidence type="ECO:0000256" key="3">
    <source>
        <dbReference type="ARBA" id="ARBA00004141"/>
    </source>
</evidence>
<evidence type="ECO:0000256" key="4">
    <source>
        <dbReference type="ARBA" id="ARBA00012201"/>
    </source>
</evidence>
<evidence type="ECO:0000256" key="10">
    <source>
        <dbReference type="ARBA" id="ARBA00022989"/>
    </source>
</evidence>
<keyword evidence="13 14" id="KW-0456">Lyase</keyword>
<keyword evidence="5" id="KW-0812">Transmembrane</keyword>
<comment type="similarity">
    <text evidence="14">Belongs to the adenylyl cyclase class-4/guanylyl cyclase family.</text>
</comment>
<dbReference type="Pfam" id="PF00211">
    <property type="entry name" value="Guanylate_cyc"/>
    <property type="match status" value="1"/>
</dbReference>
<dbReference type="AlphaFoldDB" id="A0A7J7J108"/>
<dbReference type="GO" id="GO:0035556">
    <property type="term" value="P:intracellular signal transduction"/>
    <property type="evidence" value="ECO:0007669"/>
    <property type="project" value="InterPro"/>
</dbReference>
<organism evidence="16 17">
    <name type="scientific">Bugula neritina</name>
    <name type="common">Brown bryozoan</name>
    <name type="synonym">Sertularia neritina</name>
    <dbReference type="NCBI Taxonomy" id="10212"/>
    <lineage>
        <taxon>Eukaryota</taxon>
        <taxon>Metazoa</taxon>
        <taxon>Spiralia</taxon>
        <taxon>Lophotrochozoa</taxon>
        <taxon>Bryozoa</taxon>
        <taxon>Gymnolaemata</taxon>
        <taxon>Cheilostomatida</taxon>
        <taxon>Flustrina</taxon>
        <taxon>Buguloidea</taxon>
        <taxon>Bugulidae</taxon>
        <taxon>Bugula</taxon>
    </lineage>
</organism>
<dbReference type="EMBL" id="VXIV02003214">
    <property type="protein sequence ID" value="KAF6019765.1"/>
    <property type="molecule type" value="Genomic_DNA"/>
</dbReference>
<evidence type="ECO:0000256" key="12">
    <source>
        <dbReference type="ARBA" id="ARBA00023136"/>
    </source>
</evidence>
<dbReference type="GO" id="GO:0006171">
    <property type="term" value="P:cAMP biosynthetic process"/>
    <property type="evidence" value="ECO:0007669"/>
    <property type="project" value="UniProtKB-KW"/>
</dbReference>
<evidence type="ECO:0000259" key="15">
    <source>
        <dbReference type="PROSITE" id="PS50125"/>
    </source>
</evidence>
<evidence type="ECO:0000313" key="16">
    <source>
        <dbReference type="EMBL" id="KAF6019765.1"/>
    </source>
</evidence>
<dbReference type="InterPro" id="IPR029787">
    <property type="entry name" value="Nucleotide_cyclase"/>
</dbReference>
<protein>
    <recommendedName>
        <fullName evidence="4">adenylate cyclase</fullName>
        <ecNumber evidence="4">4.6.1.1</ecNumber>
    </recommendedName>
</protein>
<comment type="cofactor">
    <cofactor evidence="2">
        <name>Mg(2+)</name>
        <dbReference type="ChEBI" id="CHEBI:18420"/>
    </cofactor>
</comment>
<evidence type="ECO:0000256" key="7">
    <source>
        <dbReference type="ARBA" id="ARBA00022741"/>
    </source>
</evidence>
<dbReference type="SMART" id="SM00044">
    <property type="entry name" value="CYCc"/>
    <property type="match status" value="1"/>
</dbReference>
<evidence type="ECO:0000256" key="8">
    <source>
        <dbReference type="ARBA" id="ARBA00022840"/>
    </source>
</evidence>
<keyword evidence="12" id="KW-0472">Membrane</keyword>
<keyword evidence="8" id="KW-0067">ATP-binding</keyword>
<evidence type="ECO:0000256" key="9">
    <source>
        <dbReference type="ARBA" id="ARBA00022842"/>
    </source>
</evidence>
<dbReference type="EC" id="4.6.1.1" evidence="4"/>
<dbReference type="GO" id="GO:0004016">
    <property type="term" value="F:adenylate cyclase activity"/>
    <property type="evidence" value="ECO:0007669"/>
    <property type="project" value="UniProtKB-EC"/>
</dbReference>
<dbReference type="Proteomes" id="UP000593567">
    <property type="component" value="Unassembled WGS sequence"/>
</dbReference>
<dbReference type="Gene3D" id="3.30.70.1230">
    <property type="entry name" value="Nucleotide cyclase"/>
    <property type="match status" value="1"/>
</dbReference>
<evidence type="ECO:0000256" key="14">
    <source>
        <dbReference type="RuleBase" id="RU000405"/>
    </source>
</evidence>
<dbReference type="GO" id="GO:0007189">
    <property type="term" value="P:adenylate cyclase-activating G protein-coupled receptor signaling pathway"/>
    <property type="evidence" value="ECO:0007669"/>
    <property type="project" value="TreeGrafter"/>
</dbReference>
<dbReference type="PROSITE" id="PS00452">
    <property type="entry name" value="GUANYLATE_CYCLASE_1"/>
    <property type="match status" value="1"/>
</dbReference>
<evidence type="ECO:0000256" key="13">
    <source>
        <dbReference type="ARBA" id="ARBA00023239"/>
    </source>
</evidence>
<keyword evidence="9" id="KW-0460">Magnesium</keyword>
<dbReference type="InterPro" id="IPR018297">
    <property type="entry name" value="A/G_cyclase_CS"/>
</dbReference>
<keyword evidence="6" id="KW-0479">Metal-binding</keyword>
<dbReference type="FunFam" id="3.30.70.1230:FF:000014">
    <property type="entry name" value="adenylate cyclase type 9"/>
    <property type="match status" value="1"/>
</dbReference>
<dbReference type="GO" id="GO:0005886">
    <property type="term" value="C:plasma membrane"/>
    <property type="evidence" value="ECO:0007669"/>
    <property type="project" value="TreeGrafter"/>
</dbReference>
<dbReference type="SUPFAM" id="SSF55073">
    <property type="entry name" value="Nucleotide cyclase"/>
    <property type="match status" value="1"/>
</dbReference>
<keyword evidence="10" id="KW-1133">Transmembrane helix</keyword>
<sequence length="364" mass="40330">MKAGSSYLIVCCQQADGEYGGSQGNGSGVQSGQLIFRQFTMDRMSDVSILFADIVGFTKMSSNKSAEQLVNLLNDLFGRFDDLCAKNNCEKISTLGDCYYCVSGCPKPDPNHAKNCLNLGLDMVTAIQQFDEDHNEEVNMRVGIHTGTVLCGIVGTRRFKFDVWSHDVDLANVMESTGQPGRVHISEATRKFLEDEYDMELGETVEDTRKVRNLTEQYDQETCKFGVQQVELQGVTATYFILGPKHKDDKSESQAHCDTYSTSQKLSSPLDINGVGESTTVNITPDITASSLSSKDEERIDLIVSHQAEEAEKQQQQQMRASFFSKKTVSDNVPPGMLGDYMDVADWPFIINLLVAEELSILSV</sequence>
<gene>
    <name evidence="16" type="ORF">EB796_021993</name>
</gene>
<keyword evidence="11" id="KW-0115">cAMP biosynthesis</keyword>
<evidence type="ECO:0000256" key="11">
    <source>
        <dbReference type="ARBA" id="ARBA00022998"/>
    </source>
</evidence>
<dbReference type="GO" id="GO:0046872">
    <property type="term" value="F:metal ion binding"/>
    <property type="evidence" value="ECO:0007669"/>
    <property type="project" value="UniProtKB-KW"/>
</dbReference>
<evidence type="ECO:0000256" key="6">
    <source>
        <dbReference type="ARBA" id="ARBA00022723"/>
    </source>
</evidence>
<reference evidence="16" key="1">
    <citation type="submission" date="2020-06" db="EMBL/GenBank/DDBJ databases">
        <title>Draft genome of Bugula neritina, a colonial animal packing powerful symbionts and potential medicines.</title>
        <authorList>
            <person name="Rayko M."/>
        </authorList>
    </citation>
    <scope>NUCLEOTIDE SEQUENCE [LARGE SCALE GENOMIC DNA]</scope>
    <source>
        <strain evidence="16">Kwan_BN1</strain>
    </source>
</reference>
<comment type="caution">
    <text evidence="16">The sequence shown here is derived from an EMBL/GenBank/DDBJ whole genome shotgun (WGS) entry which is preliminary data.</text>
</comment>
<dbReference type="InterPro" id="IPR001054">
    <property type="entry name" value="A/G_cyclase"/>
</dbReference>